<feature type="transmembrane region" description="Helical" evidence="12">
    <location>
        <begin position="636"/>
        <end position="656"/>
    </location>
</feature>
<evidence type="ECO:0000313" key="15">
    <source>
        <dbReference type="Proteomes" id="UP000007875"/>
    </source>
</evidence>
<evidence type="ECO:0000256" key="9">
    <source>
        <dbReference type="ARBA" id="ARBA00034704"/>
    </source>
</evidence>
<dbReference type="Ensembl" id="ENSCSAVT00000018524.1">
    <property type="protein sequence ID" value="ENSCSAVP00000018324.1"/>
    <property type="gene ID" value="ENSCSAVG00000010761.1"/>
</dbReference>
<evidence type="ECO:0000313" key="14">
    <source>
        <dbReference type="Ensembl" id="ENSCSAVP00000018324.1"/>
    </source>
</evidence>
<dbReference type="GO" id="GO:0060271">
    <property type="term" value="P:cilium assembly"/>
    <property type="evidence" value="ECO:0007669"/>
    <property type="project" value="Ensembl"/>
</dbReference>
<comment type="similarity">
    <text evidence="9">Belongs to the TRAFAC class myosin-kinesin ATPase superfamily. Kinesin family. KIN-5/BimC subfamily.</text>
</comment>
<evidence type="ECO:0000256" key="1">
    <source>
        <dbReference type="ARBA" id="ARBA00004245"/>
    </source>
</evidence>
<dbReference type="GO" id="GO:0007219">
    <property type="term" value="P:Notch signaling pathway"/>
    <property type="evidence" value="ECO:0007669"/>
    <property type="project" value="Ensembl"/>
</dbReference>
<keyword evidence="2" id="KW-0963">Cytoplasm</keyword>
<protein>
    <recommendedName>
        <fullName evidence="13">Kinesin motor domain-containing protein</fullName>
    </recommendedName>
</protein>
<dbReference type="InParanoid" id="H2ZL58"/>
<keyword evidence="12" id="KW-0812">Transmembrane</keyword>
<dbReference type="PANTHER" id="PTHR47969">
    <property type="entry name" value="CHROMOSOME-ASSOCIATED KINESIN KIF4A-RELATED"/>
    <property type="match status" value="1"/>
</dbReference>
<evidence type="ECO:0000256" key="11">
    <source>
        <dbReference type="SAM" id="MobiDB-lite"/>
    </source>
</evidence>
<reference evidence="15" key="1">
    <citation type="submission" date="2003-08" db="EMBL/GenBank/DDBJ databases">
        <authorList>
            <person name="Birren B."/>
            <person name="Nusbaum C."/>
            <person name="Abebe A."/>
            <person name="Abouelleil A."/>
            <person name="Adekoya E."/>
            <person name="Ait-zahra M."/>
            <person name="Allen N."/>
            <person name="Allen T."/>
            <person name="An P."/>
            <person name="Anderson M."/>
            <person name="Anderson S."/>
            <person name="Arachchi H."/>
            <person name="Armbruster J."/>
            <person name="Bachantsang P."/>
            <person name="Baldwin J."/>
            <person name="Barry A."/>
            <person name="Bayul T."/>
            <person name="Blitshsteyn B."/>
            <person name="Bloom T."/>
            <person name="Blye J."/>
            <person name="Boguslavskiy L."/>
            <person name="Borowsky M."/>
            <person name="Boukhgalter B."/>
            <person name="Brunache A."/>
            <person name="Butler J."/>
            <person name="Calixte N."/>
            <person name="Calvo S."/>
            <person name="Camarata J."/>
            <person name="Campo K."/>
            <person name="Chang J."/>
            <person name="Cheshatsang Y."/>
            <person name="Citroen M."/>
            <person name="Collymore A."/>
            <person name="Considine T."/>
            <person name="Cook A."/>
            <person name="Cooke P."/>
            <person name="Corum B."/>
            <person name="Cuomo C."/>
            <person name="David R."/>
            <person name="Dawoe T."/>
            <person name="Degray S."/>
            <person name="Dodge S."/>
            <person name="Dooley K."/>
            <person name="Dorje P."/>
            <person name="Dorjee K."/>
            <person name="Dorris L."/>
            <person name="Duffey N."/>
            <person name="Dupes A."/>
            <person name="Elkins T."/>
            <person name="Engels R."/>
            <person name="Erickson J."/>
            <person name="Farina A."/>
            <person name="Faro S."/>
            <person name="Ferreira P."/>
            <person name="Fischer H."/>
            <person name="Fitzgerald M."/>
            <person name="Foley K."/>
            <person name="Gage D."/>
            <person name="Galagan J."/>
            <person name="Gearin G."/>
            <person name="Gnerre S."/>
            <person name="Gnirke A."/>
            <person name="Goyette A."/>
            <person name="Graham J."/>
            <person name="Grandbois E."/>
            <person name="Gyaltsen K."/>
            <person name="Hafez N."/>
            <person name="Hagopian D."/>
            <person name="Hagos B."/>
            <person name="Hall J."/>
            <person name="Hatcher B."/>
            <person name="Heller A."/>
            <person name="Higgins H."/>
            <person name="Honan T."/>
            <person name="Horn A."/>
            <person name="Houde N."/>
            <person name="Hughes L."/>
            <person name="Hulme W."/>
            <person name="Husby E."/>
            <person name="Iliev I."/>
            <person name="Jaffe D."/>
            <person name="Jones C."/>
            <person name="Kamal M."/>
            <person name="Kamat A."/>
            <person name="Kamvysselis M."/>
            <person name="Karlsson E."/>
            <person name="Kells C."/>
            <person name="Kieu A."/>
            <person name="Kisner P."/>
            <person name="Kodira C."/>
            <person name="Kulbokas E."/>
            <person name="Labutti K."/>
            <person name="Lama D."/>
            <person name="Landers T."/>
            <person name="Leger J."/>
            <person name="Levine S."/>
            <person name="Lewis D."/>
            <person name="Lewis T."/>
            <person name="Lindblad-toh K."/>
            <person name="Liu X."/>
            <person name="Lokyitsang T."/>
            <person name="Lokyitsang Y."/>
            <person name="Lucien O."/>
            <person name="Lui A."/>
            <person name="Ma L.J."/>
            <person name="Mabbitt R."/>
            <person name="Macdonald J."/>
            <person name="Maclean C."/>
            <person name="Major J."/>
            <person name="Manning J."/>
            <person name="Marabella R."/>
            <person name="Maru K."/>
            <person name="Matthews C."/>
            <person name="Mauceli E."/>
            <person name="Mccarthy M."/>
            <person name="Mcdonough S."/>
            <person name="Mcghee T."/>
            <person name="Meldrim J."/>
            <person name="Meneus L."/>
            <person name="Mesirov J."/>
            <person name="Mihalev A."/>
            <person name="Mihova T."/>
            <person name="Mikkelsen T."/>
            <person name="Mlenga V."/>
            <person name="Moru K."/>
            <person name="Mozes J."/>
            <person name="Mulrain L."/>
            <person name="Munson G."/>
            <person name="Naylor J."/>
            <person name="Newes C."/>
            <person name="Nguyen C."/>
            <person name="Nguyen N."/>
            <person name="Nguyen T."/>
            <person name="Nicol R."/>
            <person name="Nielsen C."/>
            <person name="Nizzari M."/>
            <person name="Norbu C."/>
            <person name="Norbu N."/>
            <person name="O'donnell P."/>
            <person name="Okoawo O."/>
            <person name="O'leary S."/>
            <person name="Omotosho B."/>
            <person name="O'neill K."/>
            <person name="Osman S."/>
            <person name="Parker S."/>
            <person name="Perrin D."/>
            <person name="Phunkhang P."/>
            <person name="Piqani B."/>
            <person name="Purcell S."/>
            <person name="Rachupka T."/>
            <person name="Ramasamy U."/>
            <person name="Rameau R."/>
            <person name="Ray V."/>
            <person name="Raymond C."/>
            <person name="Retta R."/>
            <person name="Richardson S."/>
            <person name="Rise C."/>
            <person name="Rodriguez J."/>
            <person name="Rogers J."/>
            <person name="Rogov P."/>
            <person name="Rutman M."/>
            <person name="Schupbach R."/>
            <person name="Seaman C."/>
            <person name="Settipalli S."/>
            <person name="Sharpe T."/>
            <person name="Sheridan J."/>
            <person name="Sherpa N."/>
            <person name="Shi J."/>
            <person name="Smirnov S."/>
            <person name="Smith C."/>
            <person name="Sougnez C."/>
            <person name="Spencer B."/>
            <person name="Stalker J."/>
            <person name="Stange-thomann N."/>
            <person name="Stavropoulos S."/>
            <person name="Stetson K."/>
            <person name="Stone C."/>
            <person name="Stone S."/>
            <person name="Stubbs M."/>
            <person name="Talamas J."/>
            <person name="Tchuinga P."/>
            <person name="Tenzing P."/>
            <person name="Tesfaye S."/>
            <person name="Theodore J."/>
            <person name="Thoulutsang Y."/>
            <person name="Topham K."/>
            <person name="Towey S."/>
            <person name="Tsamla T."/>
            <person name="Tsomo N."/>
            <person name="Vallee D."/>
            <person name="Vassiliev H."/>
            <person name="Venkataraman V."/>
            <person name="Vinson J."/>
            <person name="Vo A."/>
            <person name="Wade C."/>
            <person name="Wang S."/>
            <person name="Wangchuk T."/>
            <person name="Wangdi T."/>
            <person name="Whittaker C."/>
            <person name="Wilkinson J."/>
            <person name="Wu Y."/>
            <person name="Wyman D."/>
            <person name="Yadav S."/>
            <person name="Yang S."/>
            <person name="Yang X."/>
            <person name="Yeager S."/>
            <person name="Yee E."/>
            <person name="Young G."/>
            <person name="Zainoun J."/>
            <person name="Zembeck L."/>
            <person name="Zimmer A."/>
            <person name="Zody M."/>
            <person name="Lander E."/>
        </authorList>
    </citation>
    <scope>NUCLEOTIDE SEQUENCE [LARGE SCALE GENOMIC DNA]</scope>
</reference>
<reference evidence="14" key="2">
    <citation type="submission" date="2025-08" db="UniProtKB">
        <authorList>
            <consortium name="Ensembl"/>
        </authorList>
    </citation>
    <scope>IDENTIFICATION</scope>
</reference>
<dbReference type="FunCoup" id="H2ZL58">
    <property type="interactions" value="176"/>
</dbReference>
<keyword evidence="3" id="KW-0493">Microtubule</keyword>
<evidence type="ECO:0000256" key="4">
    <source>
        <dbReference type="ARBA" id="ARBA00022741"/>
    </source>
</evidence>
<dbReference type="SUPFAM" id="SSF52540">
    <property type="entry name" value="P-loop containing nucleoside triphosphate hydrolases"/>
    <property type="match status" value="1"/>
</dbReference>
<dbReference type="FunFam" id="3.40.850.10:FF:000019">
    <property type="entry name" value="Kinesin-like protein KIN-5D"/>
    <property type="match status" value="1"/>
</dbReference>
<dbReference type="InterPro" id="IPR027640">
    <property type="entry name" value="Kinesin-like_fam"/>
</dbReference>
<accession>H2ZL58</accession>
<dbReference type="GO" id="GO:0035845">
    <property type="term" value="P:photoreceptor cell outer segment organization"/>
    <property type="evidence" value="ECO:0007669"/>
    <property type="project" value="Ensembl"/>
</dbReference>
<evidence type="ECO:0000256" key="10">
    <source>
        <dbReference type="PROSITE-ProRule" id="PRU00283"/>
    </source>
</evidence>
<evidence type="ECO:0000259" key="13">
    <source>
        <dbReference type="PROSITE" id="PS50067"/>
    </source>
</evidence>
<comment type="subcellular location">
    <subcellularLocation>
        <location evidence="1">Cytoplasm</location>
        <location evidence="1">Cytoskeleton</location>
    </subcellularLocation>
</comment>
<dbReference type="InterPro" id="IPR001752">
    <property type="entry name" value="Kinesin_motor_dom"/>
</dbReference>
<dbReference type="GO" id="GO:0005871">
    <property type="term" value="C:kinesin complex"/>
    <property type="evidence" value="ECO:0007669"/>
    <property type="project" value="Ensembl"/>
</dbReference>
<feature type="compositionally biased region" description="Acidic residues" evidence="11">
    <location>
        <begin position="405"/>
        <end position="418"/>
    </location>
</feature>
<keyword evidence="8" id="KW-0206">Cytoskeleton</keyword>
<evidence type="ECO:0000256" key="7">
    <source>
        <dbReference type="ARBA" id="ARBA00023175"/>
    </source>
</evidence>
<dbReference type="GO" id="GO:0008017">
    <property type="term" value="F:microtubule binding"/>
    <property type="evidence" value="ECO:0007669"/>
    <property type="project" value="InterPro"/>
</dbReference>
<sequence>LRFQDKDNDNVKVVVRCRPFNSKETSAQYRQAVKVDEVRGQIAVEKSDSNEPPKTFTFDTVFGPESKQVDIYNLTARPIVNSVLEGYNGTIFAYGQTGTGKTFTMEGVRTVPELRGIIPNSFAHIFGHIAKAEGDTRFLVILVGLFSGKIIYCTLCSFLNLEPLPQGRVSYLEIYNEEVRDLLGKDQHQRLDVKERPDIGVYVKDLSMFVVNNADDMDRIMTLGNKNRSVGSTDMNEQSSRSHAIFTVTIECSEKGLDGQQHVRVGKLHLVDLAVSYCNLGSERQVKTGATGQRLKEATKINLSLSTLGNVISSLVDGRSTHIPYRNSKLTRMLQDSLGGNSKTLMCANIGPADYNYDETISTLRYANRAKNIKNKATINEDPKDALLRQFQKEIEDLRKKLAEEGSDGEESEEEVDDDGNKTRKRRLSSSRMAELQRKIDEERMELEEGKEMAEEERNRVKQDLEKRGEDLKKAQLEHEQLQDRLRAIERKVIVGGVDLLAKAEEQEKLLEESNAELQERKTQEDQLRKKIEHKEAERMDIEEKYSNLRDEAQGKTRKLKKVYNMMMGARSEISDMRSEHQREVEAMLDNIRQSQSELSRLSLIVNYFVPPEFVQMIGDHANWNEDIGEWQLVNFFFWVNFFLGKFLFWVIYLFFSVKYYKCVAYTGNNMRAPVPEKEPKDNELDIDLSANYLTYPGGARRDPTQRPTTGKSSKASRFNKYGKK</sequence>
<keyword evidence="6" id="KW-0175">Coiled coil</keyword>
<feature type="binding site" evidence="10">
    <location>
        <begin position="95"/>
        <end position="102"/>
    </location>
    <ligand>
        <name>ATP</name>
        <dbReference type="ChEBI" id="CHEBI:30616"/>
    </ligand>
</feature>
<feature type="domain" description="Kinesin motor" evidence="13">
    <location>
        <begin position="10"/>
        <end position="373"/>
    </location>
</feature>
<dbReference type="SMART" id="SM00129">
    <property type="entry name" value="KISc"/>
    <property type="match status" value="1"/>
</dbReference>
<evidence type="ECO:0000256" key="12">
    <source>
        <dbReference type="SAM" id="Phobius"/>
    </source>
</evidence>
<keyword evidence="5 10" id="KW-0067">ATP-binding</keyword>
<dbReference type="CDD" id="cd01371">
    <property type="entry name" value="KISc_KIF3"/>
    <property type="match status" value="1"/>
</dbReference>
<dbReference type="GeneTree" id="ENSGT00940000156386"/>
<organism evidence="14 15">
    <name type="scientific">Ciona savignyi</name>
    <name type="common">Pacific transparent sea squirt</name>
    <dbReference type="NCBI Taxonomy" id="51511"/>
    <lineage>
        <taxon>Eukaryota</taxon>
        <taxon>Metazoa</taxon>
        <taxon>Chordata</taxon>
        <taxon>Tunicata</taxon>
        <taxon>Ascidiacea</taxon>
        <taxon>Phlebobranchia</taxon>
        <taxon>Cionidae</taxon>
        <taxon>Ciona</taxon>
    </lineage>
</organism>
<dbReference type="GO" id="GO:0003777">
    <property type="term" value="F:microtubule motor activity"/>
    <property type="evidence" value="ECO:0007669"/>
    <property type="project" value="InterPro"/>
</dbReference>
<dbReference type="PRINTS" id="PR00380">
    <property type="entry name" value="KINESINHEAVY"/>
</dbReference>
<dbReference type="InterPro" id="IPR036961">
    <property type="entry name" value="Kinesin_motor_dom_sf"/>
</dbReference>
<feature type="compositionally biased region" description="Polar residues" evidence="11">
    <location>
        <begin position="706"/>
        <end position="717"/>
    </location>
</feature>
<dbReference type="InterPro" id="IPR027417">
    <property type="entry name" value="P-loop_NTPase"/>
</dbReference>
<keyword evidence="12" id="KW-0472">Membrane</keyword>
<keyword evidence="15" id="KW-1185">Reference proteome</keyword>
<dbReference type="Pfam" id="PF00225">
    <property type="entry name" value="Kinesin"/>
    <property type="match status" value="1"/>
</dbReference>
<proteinExistence type="inferred from homology"/>
<evidence type="ECO:0000256" key="3">
    <source>
        <dbReference type="ARBA" id="ARBA00022701"/>
    </source>
</evidence>
<dbReference type="PROSITE" id="PS50067">
    <property type="entry name" value="KINESIN_MOTOR_2"/>
    <property type="match status" value="1"/>
</dbReference>
<feature type="region of interest" description="Disordered" evidence="11">
    <location>
        <begin position="694"/>
        <end position="725"/>
    </location>
</feature>
<name>H2ZL58_CIOSA</name>
<keyword evidence="12" id="KW-1133">Transmembrane helix</keyword>
<dbReference type="OMA" id="NMRKHIE"/>
<feature type="compositionally biased region" description="Basic and acidic residues" evidence="11">
    <location>
        <begin position="435"/>
        <end position="460"/>
    </location>
</feature>
<dbReference type="GO" id="GO:0005524">
    <property type="term" value="F:ATP binding"/>
    <property type="evidence" value="ECO:0007669"/>
    <property type="project" value="UniProtKB-UniRule"/>
</dbReference>
<dbReference type="GO" id="GO:0007018">
    <property type="term" value="P:microtubule-based movement"/>
    <property type="evidence" value="ECO:0007669"/>
    <property type="project" value="InterPro"/>
</dbReference>
<keyword evidence="4 10" id="KW-0547">Nucleotide-binding</keyword>
<dbReference type="GO" id="GO:0005874">
    <property type="term" value="C:microtubule"/>
    <property type="evidence" value="ECO:0007669"/>
    <property type="project" value="UniProtKB-KW"/>
</dbReference>
<dbReference type="Proteomes" id="UP000007875">
    <property type="component" value="Unassembled WGS sequence"/>
</dbReference>
<reference evidence="14" key="3">
    <citation type="submission" date="2025-09" db="UniProtKB">
        <authorList>
            <consortium name="Ensembl"/>
        </authorList>
    </citation>
    <scope>IDENTIFICATION</scope>
</reference>
<dbReference type="STRING" id="51511.ENSCSAVP00000018324"/>
<dbReference type="GO" id="GO:0007010">
    <property type="term" value="P:cytoskeleton organization"/>
    <property type="evidence" value="ECO:0007669"/>
    <property type="project" value="UniProtKB-ARBA"/>
</dbReference>
<dbReference type="AlphaFoldDB" id="H2ZL58"/>
<evidence type="ECO:0000256" key="5">
    <source>
        <dbReference type="ARBA" id="ARBA00022840"/>
    </source>
</evidence>
<dbReference type="eggNOG" id="KOG4280">
    <property type="taxonomic scope" value="Eukaryota"/>
</dbReference>
<evidence type="ECO:0000256" key="8">
    <source>
        <dbReference type="ARBA" id="ARBA00023212"/>
    </source>
</evidence>
<dbReference type="GO" id="GO:0002244">
    <property type="term" value="P:hematopoietic progenitor cell differentiation"/>
    <property type="evidence" value="ECO:0007669"/>
    <property type="project" value="Ensembl"/>
</dbReference>
<keyword evidence="7 10" id="KW-0505">Motor protein</keyword>
<evidence type="ECO:0000256" key="2">
    <source>
        <dbReference type="ARBA" id="ARBA00022490"/>
    </source>
</evidence>
<dbReference type="Gene3D" id="3.40.850.10">
    <property type="entry name" value="Kinesin motor domain"/>
    <property type="match status" value="1"/>
</dbReference>
<evidence type="ECO:0000256" key="6">
    <source>
        <dbReference type="ARBA" id="ARBA00023054"/>
    </source>
</evidence>
<dbReference type="GO" id="GO:0045494">
    <property type="term" value="P:photoreceptor cell maintenance"/>
    <property type="evidence" value="ECO:0007669"/>
    <property type="project" value="Ensembl"/>
</dbReference>
<feature type="region of interest" description="Disordered" evidence="11">
    <location>
        <begin position="402"/>
        <end position="460"/>
    </location>
</feature>
<dbReference type="PANTHER" id="PTHR47969:SF21">
    <property type="entry name" value="KINESIN-LIKE PROTEIN"/>
    <property type="match status" value="1"/>
</dbReference>